<dbReference type="PATRIC" id="fig|1038922.3.peg.2135"/>
<sequence length="58" mass="6350">MGQRVHPAGSIARVLALTERELIEPTPLTQQLFSQLETAEQSDYLAVPWGELSTGLSI</sequence>
<name>J2EYU4_PSEFQ</name>
<proteinExistence type="predicted"/>
<accession>J2EYU4</accession>
<protein>
    <submittedName>
        <fullName evidence="1">Rtn protein</fullName>
    </submittedName>
</protein>
<reference evidence="1" key="1">
    <citation type="journal article" date="2012" name="PLoS Genet.">
        <title>Comparative Genomics of Plant-Associated Pseudomonas spp.: Insights into Diversity and Inheritance of Traits Involved in Multitrophic Interactions.</title>
        <authorList>
            <person name="Loper J.E."/>
            <person name="Hassan K.A."/>
            <person name="Mavrodi D.V."/>
            <person name="Davis E.W.II."/>
            <person name="Lim C.K."/>
            <person name="Shaffer B.T."/>
            <person name="Elbourne L.D."/>
            <person name="Stockwell V.O."/>
            <person name="Hartney S.L."/>
            <person name="Breakwell K."/>
            <person name="Henkels M.D."/>
            <person name="Tetu S.G."/>
            <person name="Rangel L.I."/>
            <person name="Kidarsa T.A."/>
            <person name="Wilson N.L."/>
            <person name="van de Mortel J.E."/>
            <person name="Song C."/>
            <person name="Blumhagen R."/>
            <person name="Radune D."/>
            <person name="Hostetler J.B."/>
            <person name="Brinkac L.M."/>
            <person name="Durkin A.S."/>
            <person name="Kluepfel D.A."/>
            <person name="Wechter W.P."/>
            <person name="Anderson A.J."/>
            <person name="Kim Y.C."/>
            <person name="Pierson L.S.III."/>
            <person name="Pierson E.A."/>
            <person name="Lindow S.E."/>
            <person name="Kobayashi D.Y."/>
            <person name="Raaijmakers J.M."/>
            <person name="Weller D.M."/>
            <person name="Thomashow L.S."/>
            <person name="Allen A.E."/>
            <person name="Paulsen I.T."/>
        </authorList>
    </citation>
    <scope>NUCLEOTIDE SEQUENCE [LARGE SCALE GENOMIC DNA]</scope>
    <source>
        <strain evidence="1">Q2-87</strain>
    </source>
</reference>
<comment type="caution">
    <text evidence="1">The sequence shown here is derived from an EMBL/GenBank/DDBJ whole genome shotgun (WGS) entry which is preliminary data.</text>
</comment>
<dbReference type="EMBL" id="AGBM01000001">
    <property type="protein sequence ID" value="EJL01818.1"/>
    <property type="molecule type" value="Genomic_DNA"/>
</dbReference>
<evidence type="ECO:0000313" key="1">
    <source>
        <dbReference type="EMBL" id="EJL01818.1"/>
    </source>
</evidence>
<organism evidence="1">
    <name type="scientific">Pseudomonas fluorescens (strain Q2-87)</name>
    <dbReference type="NCBI Taxonomy" id="1038922"/>
    <lineage>
        <taxon>Bacteria</taxon>
        <taxon>Pseudomonadati</taxon>
        <taxon>Pseudomonadota</taxon>
        <taxon>Gammaproteobacteria</taxon>
        <taxon>Pseudomonadales</taxon>
        <taxon>Pseudomonadaceae</taxon>
        <taxon>Pseudomonas</taxon>
    </lineage>
</organism>
<dbReference type="HOGENOM" id="CLU_2975902_0_0_6"/>
<dbReference type="Proteomes" id="UP000007289">
    <property type="component" value="Chromosome"/>
</dbReference>
<gene>
    <name evidence="1" type="ORF">PflQ2_3375</name>
</gene>
<dbReference type="AlphaFoldDB" id="J2EYU4"/>